<accession>A0A974C087</accession>
<protein>
    <submittedName>
        <fullName evidence="2">Uncharacterized protein</fullName>
    </submittedName>
</protein>
<dbReference type="Proteomes" id="UP000694892">
    <property type="component" value="Chromosome 9_10L"/>
</dbReference>
<evidence type="ECO:0000313" key="2">
    <source>
        <dbReference type="EMBL" id="OCT64147.1"/>
    </source>
</evidence>
<organism evidence="2 3">
    <name type="scientific">Xenopus laevis</name>
    <name type="common">African clawed frog</name>
    <dbReference type="NCBI Taxonomy" id="8355"/>
    <lineage>
        <taxon>Eukaryota</taxon>
        <taxon>Metazoa</taxon>
        <taxon>Chordata</taxon>
        <taxon>Craniata</taxon>
        <taxon>Vertebrata</taxon>
        <taxon>Euteleostomi</taxon>
        <taxon>Amphibia</taxon>
        <taxon>Batrachia</taxon>
        <taxon>Anura</taxon>
        <taxon>Pipoidea</taxon>
        <taxon>Pipidae</taxon>
        <taxon>Xenopodinae</taxon>
        <taxon>Xenopus</taxon>
        <taxon>Xenopus</taxon>
    </lineage>
</organism>
<dbReference type="AlphaFoldDB" id="A0A974C087"/>
<evidence type="ECO:0000313" key="3">
    <source>
        <dbReference type="Proteomes" id="UP000694892"/>
    </source>
</evidence>
<keyword evidence="1" id="KW-0812">Transmembrane</keyword>
<proteinExistence type="predicted"/>
<feature type="transmembrane region" description="Helical" evidence="1">
    <location>
        <begin position="21"/>
        <end position="44"/>
    </location>
</feature>
<keyword evidence="1" id="KW-1133">Transmembrane helix</keyword>
<sequence length="105" mass="12240">MQGVEPAFSYFRQILEVVSSISTLVACFLFLFPFLATFLVFFFFEQIWECLLPCSSFVQGVKLFPVLPFDTLWSHCFPTLQEVYGSYIFSSMQLFIELFPIFSLL</sequence>
<evidence type="ECO:0000256" key="1">
    <source>
        <dbReference type="SAM" id="Phobius"/>
    </source>
</evidence>
<reference evidence="3" key="1">
    <citation type="journal article" date="2016" name="Nature">
        <title>Genome evolution in the allotetraploid frog Xenopus laevis.</title>
        <authorList>
            <person name="Session A.M."/>
            <person name="Uno Y."/>
            <person name="Kwon T."/>
            <person name="Chapman J.A."/>
            <person name="Toyoda A."/>
            <person name="Takahashi S."/>
            <person name="Fukui A."/>
            <person name="Hikosaka A."/>
            <person name="Suzuki A."/>
            <person name="Kondo M."/>
            <person name="van Heeringen S.J."/>
            <person name="Quigley I."/>
            <person name="Heinz S."/>
            <person name="Ogino H."/>
            <person name="Ochi H."/>
            <person name="Hellsten U."/>
            <person name="Lyons J.B."/>
            <person name="Simakov O."/>
            <person name="Putnam N."/>
            <person name="Stites J."/>
            <person name="Kuroki Y."/>
            <person name="Tanaka T."/>
            <person name="Michiue T."/>
            <person name="Watanabe M."/>
            <person name="Bogdanovic O."/>
            <person name="Lister R."/>
            <person name="Georgiou G."/>
            <person name="Paranjpe S.S."/>
            <person name="van Kruijsbergen I."/>
            <person name="Shu S."/>
            <person name="Carlson J."/>
            <person name="Kinoshita T."/>
            <person name="Ohta Y."/>
            <person name="Mawaribuchi S."/>
            <person name="Jenkins J."/>
            <person name="Grimwood J."/>
            <person name="Schmutz J."/>
            <person name="Mitros T."/>
            <person name="Mozaffari S.V."/>
            <person name="Suzuki Y."/>
            <person name="Haramoto Y."/>
            <person name="Yamamoto T.S."/>
            <person name="Takagi C."/>
            <person name="Heald R."/>
            <person name="Miller K."/>
            <person name="Haudenschild C."/>
            <person name="Kitzman J."/>
            <person name="Nakayama T."/>
            <person name="Izutsu Y."/>
            <person name="Robert J."/>
            <person name="Fortriede J."/>
            <person name="Burns K."/>
            <person name="Lotay V."/>
            <person name="Karimi K."/>
            <person name="Yasuoka Y."/>
            <person name="Dichmann D.S."/>
            <person name="Flajnik M.F."/>
            <person name="Houston D.W."/>
            <person name="Shendure J."/>
            <person name="DuPasquier L."/>
            <person name="Vize P.D."/>
            <person name="Zorn A.M."/>
            <person name="Ito M."/>
            <person name="Marcotte E.M."/>
            <person name="Wallingford J.B."/>
            <person name="Ito Y."/>
            <person name="Asashima M."/>
            <person name="Ueno N."/>
            <person name="Matsuda Y."/>
            <person name="Veenstra G.J."/>
            <person name="Fujiyama A."/>
            <person name="Harland R.M."/>
            <person name="Taira M."/>
            <person name="Rokhsar D.S."/>
        </authorList>
    </citation>
    <scope>NUCLEOTIDE SEQUENCE [LARGE SCALE GENOMIC DNA]</scope>
    <source>
        <strain evidence="3">J</strain>
    </source>
</reference>
<keyword evidence="1" id="KW-0472">Membrane</keyword>
<gene>
    <name evidence="2" type="ORF">XELAEV_18045248mg</name>
</gene>
<name>A0A974C087_XENLA</name>
<dbReference type="EMBL" id="CM004482">
    <property type="protein sequence ID" value="OCT64147.1"/>
    <property type="molecule type" value="Genomic_DNA"/>
</dbReference>